<organism evidence="2 3">
    <name type="scientific">Orchesella dallaii</name>
    <dbReference type="NCBI Taxonomy" id="48710"/>
    <lineage>
        <taxon>Eukaryota</taxon>
        <taxon>Metazoa</taxon>
        <taxon>Ecdysozoa</taxon>
        <taxon>Arthropoda</taxon>
        <taxon>Hexapoda</taxon>
        <taxon>Collembola</taxon>
        <taxon>Entomobryomorpha</taxon>
        <taxon>Entomobryoidea</taxon>
        <taxon>Orchesellidae</taxon>
        <taxon>Orchesellinae</taxon>
        <taxon>Orchesella</taxon>
    </lineage>
</organism>
<evidence type="ECO:0000313" key="3">
    <source>
        <dbReference type="Proteomes" id="UP001642540"/>
    </source>
</evidence>
<name>A0ABP1RMS2_9HEXA</name>
<gene>
    <name evidence="2" type="ORF">ODALV1_LOCUS23974</name>
</gene>
<dbReference type="Proteomes" id="UP001642540">
    <property type="component" value="Unassembled WGS sequence"/>
</dbReference>
<feature type="region of interest" description="Disordered" evidence="1">
    <location>
        <begin position="17"/>
        <end position="47"/>
    </location>
</feature>
<proteinExistence type="predicted"/>
<comment type="caution">
    <text evidence="2">The sequence shown here is derived from an EMBL/GenBank/DDBJ whole genome shotgun (WGS) entry which is preliminary data.</text>
</comment>
<protein>
    <recommendedName>
        <fullName evidence="4">F-box domain-containing protein</fullName>
    </recommendedName>
</protein>
<accession>A0ABP1RMS2</accession>
<keyword evidence="3" id="KW-1185">Reference proteome</keyword>
<evidence type="ECO:0000256" key="1">
    <source>
        <dbReference type="SAM" id="MobiDB-lite"/>
    </source>
</evidence>
<evidence type="ECO:0008006" key="4">
    <source>
        <dbReference type="Google" id="ProtNLM"/>
    </source>
</evidence>
<dbReference type="EMBL" id="CAXLJM020000086">
    <property type="protein sequence ID" value="CAL8130989.1"/>
    <property type="molecule type" value="Genomic_DNA"/>
</dbReference>
<feature type="compositionally biased region" description="Low complexity" evidence="1">
    <location>
        <begin position="31"/>
        <end position="43"/>
    </location>
</feature>
<reference evidence="2 3" key="1">
    <citation type="submission" date="2024-08" db="EMBL/GenBank/DDBJ databases">
        <authorList>
            <person name="Cucini C."/>
            <person name="Frati F."/>
        </authorList>
    </citation>
    <scope>NUCLEOTIDE SEQUENCE [LARGE SCALE GENOMIC DNA]</scope>
</reference>
<evidence type="ECO:0000313" key="2">
    <source>
        <dbReference type="EMBL" id="CAL8130989.1"/>
    </source>
</evidence>
<sequence length="474" mass="55375">MVRLEIIHLCQSSMENGSSNVQNGHIEKNNTTSTLSSSSTSSPLPAPRCWSELPPEVFQIIFNKLENNLNNPRKRRLRRMLKCRLVHSRWKASMDKVLERKCLEMWTKWEPYHQYPQLENTFPNLQLAATTKELMLDWVLCPSKIFEKTETEETNQEGTCSIPSKSLCVNYHPNRELNQSHKLMRAVDLFSKCGHSLTCITFHGISIYPRVLNWVLNSMPNLKGMTISNLFVRTEWTTAPQFHPVGQLPLPSLPRLEHLRLFSVESDHFLFGERDTAYKWFMRSYAHQLVSLETDECFSYLKTTGGSTVFPKLKQFKVYKSKANFYSLYVPGTSFPVMERVSFVHLYEGLWWEELVSFVGLFSKTITHLHLDFQRNHFRPLQCALAEYERKPTRMEEGLQFSKLKILGIFYPKVKGELEVIKKLLRMTPKLERLQFFQYQRGYDHFVALPEDFKKVTQINPTISTAHINNSSCL</sequence>